<feature type="domain" description="AB hydrolase-1" evidence="1">
    <location>
        <begin position="25"/>
        <end position="354"/>
    </location>
</feature>
<evidence type="ECO:0000259" key="1">
    <source>
        <dbReference type="Pfam" id="PF12697"/>
    </source>
</evidence>
<evidence type="ECO:0000313" key="2">
    <source>
        <dbReference type="EMBL" id="RDX45748.1"/>
    </source>
</evidence>
<dbReference type="SUPFAM" id="SSF53474">
    <property type="entry name" value="alpha/beta-Hydrolases"/>
    <property type="match status" value="1"/>
</dbReference>
<dbReference type="InterPro" id="IPR000073">
    <property type="entry name" value="AB_hydrolase_1"/>
</dbReference>
<organism evidence="2 3">
    <name type="scientific">Lentinus brumalis</name>
    <dbReference type="NCBI Taxonomy" id="2498619"/>
    <lineage>
        <taxon>Eukaryota</taxon>
        <taxon>Fungi</taxon>
        <taxon>Dikarya</taxon>
        <taxon>Basidiomycota</taxon>
        <taxon>Agaricomycotina</taxon>
        <taxon>Agaricomycetes</taxon>
        <taxon>Polyporales</taxon>
        <taxon>Polyporaceae</taxon>
        <taxon>Lentinus</taxon>
    </lineage>
</organism>
<dbReference type="EMBL" id="KZ857434">
    <property type="protein sequence ID" value="RDX45748.1"/>
    <property type="molecule type" value="Genomic_DNA"/>
</dbReference>
<dbReference type="InterPro" id="IPR029058">
    <property type="entry name" value="AB_hydrolase_fold"/>
</dbReference>
<sequence length="364" mass="39749">MAKPSGLHILRDTGPPEGSSTYTTVVLLHGFAWHSGIFSKLVPLATDHNARLVLVNRRDYPGATPYTPEERAVLEGALTSDPAIAREQLLAYAKECAREVYALLVQFVTDNDIPPAQPEANEGGIVLVGWSFGTNWMTSLLANVASFPVNDVELAKYVRRVVFHDPPYHTLGFPSPEDPYNPLQDTAIDPADRTRIFANWVSGYYAHGDTLDTLERRTPLTSPPPTLSTLTDADRAAALYPAPGDPGGSDALLLVGGIQSGLFAALFERAIALPTAQAEGDGEGKVTDGWADVEVRNVWCDRSVWEMPWSVWNLRARLESEKKAGKALRDVTLLRLNGANHFVHWDEPERALAAFLASKSEADP</sequence>
<dbReference type="AlphaFoldDB" id="A0A371CZN2"/>
<dbReference type="Pfam" id="PF12697">
    <property type="entry name" value="Abhydrolase_6"/>
    <property type="match status" value="1"/>
</dbReference>
<gene>
    <name evidence="2" type="ORF">OH76DRAFT_1444168</name>
</gene>
<proteinExistence type="predicted"/>
<dbReference type="OrthoDB" id="3466517at2759"/>
<name>A0A371CZN2_9APHY</name>
<evidence type="ECO:0000313" key="3">
    <source>
        <dbReference type="Proteomes" id="UP000256964"/>
    </source>
</evidence>
<dbReference type="Proteomes" id="UP000256964">
    <property type="component" value="Unassembled WGS sequence"/>
</dbReference>
<dbReference type="Gene3D" id="3.40.50.1820">
    <property type="entry name" value="alpha/beta hydrolase"/>
    <property type="match status" value="1"/>
</dbReference>
<protein>
    <recommendedName>
        <fullName evidence="1">AB hydrolase-1 domain-containing protein</fullName>
    </recommendedName>
</protein>
<keyword evidence="3" id="KW-1185">Reference proteome</keyword>
<accession>A0A371CZN2</accession>
<reference evidence="2 3" key="1">
    <citation type="journal article" date="2018" name="Biotechnol. Biofuels">
        <title>Integrative visual omics of the white-rot fungus Polyporus brumalis exposes the biotechnological potential of its oxidative enzymes for delignifying raw plant biomass.</title>
        <authorList>
            <person name="Miyauchi S."/>
            <person name="Rancon A."/>
            <person name="Drula E."/>
            <person name="Hage H."/>
            <person name="Chaduli D."/>
            <person name="Favel A."/>
            <person name="Grisel S."/>
            <person name="Henrissat B."/>
            <person name="Herpoel-Gimbert I."/>
            <person name="Ruiz-Duenas F.J."/>
            <person name="Chevret D."/>
            <person name="Hainaut M."/>
            <person name="Lin J."/>
            <person name="Wang M."/>
            <person name="Pangilinan J."/>
            <person name="Lipzen A."/>
            <person name="Lesage-Meessen L."/>
            <person name="Navarro D."/>
            <person name="Riley R."/>
            <person name="Grigoriev I.V."/>
            <person name="Zhou S."/>
            <person name="Raouche S."/>
            <person name="Rosso M.N."/>
        </authorList>
    </citation>
    <scope>NUCLEOTIDE SEQUENCE [LARGE SCALE GENOMIC DNA]</scope>
    <source>
        <strain evidence="2 3">BRFM 1820</strain>
    </source>
</reference>